<feature type="region of interest" description="Disordered" evidence="1">
    <location>
        <begin position="42"/>
        <end position="68"/>
    </location>
</feature>
<comment type="caution">
    <text evidence="2">The sequence shown here is derived from an EMBL/GenBank/DDBJ whole genome shotgun (WGS) entry which is preliminary data.</text>
</comment>
<dbReference type="RefSeq" id="XP_058332624.1">
    <property type="nucleotide sequence ID" value="XM_058473621.1"/>
</dbReference>
<evidence type="ECO:0000313" key="3">
    <source>
        <dbReference type="Proteomes" id="UP001150941"/>
    </source>
</evidence>
<dbReference type="GeneID" id="83200924"/>
<proteinExistence type="predicted"/>
<reference evidence="2" key="1">
    <citation type="submission" date="2022-11" db="EMBL/GenBank/DDBJ databases">
        <authorList>
            <person name="Petersen C."/>
        </authorList>
    </citation>
    <scope>NUCLEOTIDE SEQUENCE</scope>
    <source>
        <strain evidence="2">IBT 19713</strain>
    </source>
</reference>
<protein>
    <submittedName>
        <fullName evidence="2">Dehydrogenase multihelical</fullName>
    </submittedName>
</protein>
<dbReference type="OrthoDB" id="5958943at2759"/>
<accession>A0A9W9P8A0</accession>
<organism evidence="2 3">
    <name type="scientific">Penicillium chermesinum</name>
    <dbReference type="NCBI Taxonomy" id="63820"/>
    <lineage>
        <taxon>Eukaryota</taxon>
        <taxon>Fungi</taxon>
        <taxon>Dikarya</taxon>
        <taxon>Ascomycota</taxon>
        <taxon>Pezizomycotina</taxon>
        <taxon>Eurotiomycetes</taxon>
        <taxon>Eurotiomycetidae</taxon>
        <taxon>Eurotiales</taxon>
        <taxon>Aspergillaceae</taxon>
        <taxon>Penicillium</taxon>
    </lineage>
</organism>
<dbReference type="AlphaFoldDB" id="A0A9W9P8A0"/>
<dbReference type="EMBL" id="JAPQKS010000003">
    <property type="protein sequence ID" value="KAJ5239705.1"/>
    <property type="molecule type" value="Genomic_DNA"/>
</dbReference>
<evidence type="ECO:0000256" key="1">
    <source>
        <dbReference type="SAM" id="MobiDB-lite"/>
    </source>
</evidence>
<feature type="compositionally biased region" description="Polar residues" evidence="1">
    <location>
        <begin position="58"/>
        <end position="68"/>
    </location>
</feature>
<keyword evidence="3" id="KW-1185">Reference proteome</keyword>
<reference evidence="2" key="2">
    <citation type="journal article" date="2023" name="IMA Fungus">
        <title>Comparative genomic study of the Penicillium genus elucidates a diverse pangenome and 15 lateral gene transfer events.</title>
        <authorList>
            <person name="Petersen C."/>
            <person name="Sorensen T."/>
            <person name="Nielsen M.R."/>
            <person name="Sondergaard T.E."/>
            <person name="Sorensen J.L."/>
            <person name="Fitzpatrick D.A."/>
            <person name="Frisvad J.C."/>
            <person name="Nielsen K.L."/>
        </authorList>
    </citation>
    <scope>NUCLEOTIDE SEQUENCE</scope>
    <source>
        <strain evidence="2">IBT 19713</strain>
    </source>
</reference>
<dbReference type="SUPFAM" id="SSF48179">
    <property type="entry name" value="6-phosphogluconate dehydrogenase C-terminal domain-like"/>
    <property type="match status" value="1"/>
</dbReference>
<dbReference type="Proteomes" id="UP001150941">
    <property type="component" value="Unassembled WGS sequence"/>
</dbReference>
<name>A0A9W9P8A0_9EURO</name>
<sequence length="252" mass="27864">MPSSIWSKPETSTRPIAINSPGVIVRRVAMMWAAARSDIMSREKASKTHAKKDPQASKLGTQSTPASGTTLMVNAVHSARTGIDAMPANLDMKTDIWGQVDSSQSSQRLPNTGCDYRSLDGHEYMAPEQTNYALTSCGRTGPTICPFRIETVLSASFQIVRAKEGSAGSVFHRIRAAIQCECLLVMADGVSDAKMIDDIFKSWFKAEMGPCMMMDPVWDLEVVFEQQMGLNLGERNGRRLMFVRVIWELRPV</sequence>
<feature type="compositionally biased region" description="Basic and acidic residues" evidence="1">
    <location>
        <begin position="42"/>
        <end position="55"/>
    </location>
</feature>
<evidence type="ECO:0000313" key="2">
    <source>
        <dbReference type="EMBL" id="KAJ5239705.1"/>
    </source>
</evidence>
<dbReference type="InterPro" id="IPR008927">
    <property type="entry name" value="6-PGluconate_DH-like_C_sf"/>
</dbReference>
<gene>
    <name evidence="2" type="ORF">N7468_004324</name>
</gene>